<dbReference type="EMBL" id="JAJVDC020000201">
    <property type="protein sequence ID" value="KAL1618770.1"/>
    <property type="molecule type" value="Genomic_DNA"/>
</dbReference>
<sequence>MAHAETADMALCSKRKTAHLTKLQAALPHGPPPSLPEEMADHIISYVDRDTQQQLRLCCRQFNRLTTPRYFRSFRFRLSKLSLDGLIMIANHEILSDYVQELEFNVHQLLWFFDFDHFLREIQIQPSTHASLLRARAPPPSLTMTDLPWRPPPGLKHLPTQTFAPHHLHQIYTTYVDERDTHANYTDHLLSRAAPTNPLGGTYAALPAALARLRHLRALRLTAGMPQPHPDHHAWRALLFRPSDPEPPGDRDNQKAAHLSCLLHALGQARRLLRSRDRALPLRSLAFATTGPSFFGGAALARLWNLDAPSTATAAGAAGVTPAVLDDAFYDAQFRLLCAPVAGLTRLDVRVSGCGLRQLVGPLAAFLAAAAGLEELGVVVESEVETGWRVNFAPDEGWLREKDLLLALLEVGEDVNEADEEKTWEEWEEAGKGVRWPALRKLSLGGVATSEEGLLMVLSRVKGTLRSLKLCGVRFMPRLGDWETAVPGMRRCSVLEELEMSWLKHDQAFAANGCDDMLVPRNVGGVLVEDIEAEEQFQSTYRHYEEQVVDYVLRKSEVEPVLDQGSFFKNHPWDCDWCKERQMSAVERRQQNDVYSWT</sequence>
<evidence type="ECO:0000313" key="3">
    <source>
        <dbReference type="Proteomes" id="UP001521116"/>
    </source>
</evidence>
<name>A0ABR3SF39_9PEZI</name>
<protein>
    <recommendedName>
        <fullName evidence="1">F-box domain-containing protein</fullName>
    </recommendedName>
</protein>
<keyword evidence="3" id="KW-1185">Reference proteome</keyword>
<feature type="domain" description="F-box" evidence="1">
    <location>
        <begin position="34"/>
        <end position="67"/>
    </location>
</feature>
<dbReference type="Proteomes" id="UP001521116">
    <property type="component" value="Unassembled WGS sequence"/>
</dbReference>
<organism evidence="2 3">
    <name type="scientific">Neofusicoccum ribis</name>
    <dbReference type="NCBI Taxonomy" id="45134"/>
    <lineage>
        <taxon>Eukaryota</taxon>
        <taxon>Fungi</taxon>
        <taxon>Dikarya</taxon>
        <taxon>Ascomycota</taxon>
        <taxon>Pezizomycotina</taxon>
        <taxon>Dothideomycetes</taxon>
        <taxon>Dothideomycetes incertae sedis</taxon>
        <taxon>Botryosphaeriales</taxon>
        <taxon>Botryosphaeriaceae</taxon>
        <taxon>Neofusicoccum</taxon>
    </lineage>
</organism>
<proteinExistence type="predicted"/>
<dbReference type="InterPro" id="IPR001810">
    <property type="entry name" value="F-box_dom"/>
</dbReference>
<evidence type="ECO:0000313" key="2">
    <source>
        <dbReference type="EMBL" id="KAL1618770.1"/>
    </source>
</evidence>
<dbReference type="InterPro" id="IPR036047">
    <property type="entry name" value="F-box-like_dom_sf"/>
</dbReference>
<dbReference type="SUPFAM" id="SSF81383">
    <property type="entry name" value="F-box domain"/>
    <property type="match status" value="1"/>
</dbReference>
<gene>
    <name evidence="2" type="ORF">SLS56_010416</name>
</gene>
<dbReference type="Pfam" id="PF00646">
    <property type="entry name" value="F-box"/>
    <property type="match status" value="1"/>
</dbReference>
<accession>A0ABR3SF39</accession>
<evidence type="ECO:0000259" key="1">
    <source>
        <dbReference type="Pfam" id="PF00646"/>
    </source>
</evidence>
<comment type="caution">
    <text evidence="2">The sequence shown here is derived from an EMBL/GenBank/DDBJ whole genome shotgun (WGS) entry which is preliminary data.</text>
</comment>
<reference evidence="2 3" key="1">
    <citation type="submission" date="2024-02" db="EMBL/GenBank/DDBJ databases">
        <title>De novo assembly and annotation of 12 fungi associated with fruit tree decline syndrome in Ontario, Canada.</title>
        <authorList>
            <person name="Sulman M."/>
            <person name="Ellouze W."/>
            <person name="Ilyukhin E."/>
        </authorList>
    </citation>
    <scope>NUCLEOTIDE SEQUENCE [LARGE SCALE GENOMIC DNA]</scope>
    <source>
        <strain evidence="2 3">M1-105</strain>
    </source>
</reference>